<reference evidence="2" key="1">
    <citation type="submission" date="2009-11" db="EMBL/GenBank/DDBJ databases">
        <title>The complete genome of Sulfurospirillum deleyianum DSM 6946.</title>
        <authorList>
            <consortium name="US DOE Joint Genome Institute (JGI-PGF)"/>
            <person name="Lucas S."/>
            <person name="Copeland A."/>
            <person name="Lapidus A."/>
            <person name="Glavina del Rio T."/>
            <person name="Dalin E."/>
            <person name="Tice H."/>
            <person name="Bruce D."/>
            <person name="Goodwin L."/>
            <person name="Pitluck S."/>
            <person name="Kyrpides N."/>
            <person name="Mavromatis K."/>
            <person name="Ivanova N."/>
            <person name="Ovchinnikova G."/>
            <person name="Munk A.C."/>
            <person name="Lu M."/>
            <person name="Brettin T."/>
            <person name="Detter J.C."/>
            <person name="Han C."/>
            <person name="Tapia R."/>
            <person name="Larimer F."/>
            <person name="Land M."/>
            <person name="Hauser L."/>
            <person name="Markowitz V."/>
            <person name="Cheng J.F."/>
            <person name="Hugenholtz P."/>
            <person name="Woyke T."/>
            <person name="Wu D."/>
            <person name="Aumann P."/>
            <person name="Schneider S."/>
            <person name="Lang E."/>
            <person name="Spring S."/>
            <person name="Klenk H.P."/>
            <person name="Eisen J.A."/>
        </authorList>
    </citation>
    <scope>NUCLEOTIDE SEQUENCE [LARGE SCALE GENOMIC DNA]</scope>
    <source>
        <strain evidence="2">ATCC 51133 / DSM 6946 / 5175</strain>
    </source>
</reference>
<dbReference type="Proteomes" id="UP000002222">
    <property type="component" value="Chromosome"/>
</dbReference>
<keyword evidence="2" id="KW-1185">Reference proteome</keyword>
<accession>D1B519</accession>
<gene>
    <name evidence="1" type="ordered locus">Sdel_2177</name>
</gene>
<dbReference type="HOGENOM" id="CLU_3123489_0_0_7"/>
<dbReference type="RefSeq" id="WP_012857934.1">
    <property type="nucleotide sequence ID" value="NC_013512.1"/>
</dbReference>
<dbReference type="KEGG" id="sdl:Sdel_2177"/>
<sequence length="50" mass="5824">MGFTTKAQRLNLNLMYKVLLLRANTKRKDFYSLDVEIIEATKAHFLPPRG</sequence>
<name>D1B519_SULD5</name>
<proteinExistence type="predicted"/>
<evidence type="ECO:0000313" key="2">
    <source>
        <dbReference type="Proteomes" id="UP000002222"/>
    </source>
</evidence>
<reference evidence="1 2" key="2">
    <citation type="journal article" date="2010" name="Stand. Genomic Sci.">
        <title>Complete genome sequence of Sulfurospirillum deleyianum type strain (5175).</title>
        <authorList>
            <person name="Sikorski J."/>
            <person name="Lapidus A."/>
            <person name="Copeland A."/>
            <person name="Glavina Del Rio T."/>
            <person name="Nolan M."/>
            <person name="Lucas S."/>
            <person name="Chen F."/>
            <person name="Tice H."/>
            <person name="Cheng J.F."/>
            <person name="Saunders E."/>
            <person name="Bruce D."/>
            <person name="Goodwin L."/>
            <person name="Pitluck S."/>
            <person name="Ovchinnikova G."/>
            <person name="Pati A."/>
            <person name="Ivanova N."/>
            <person name="Mavromatis K."/>
            <person name="Chen A."/>
            <person name="Palaniappan K."/>
            <person name="Chain P."/>
            <person name="Land M."/>
            <person name="Hauser L."/>
            <person name="Chang Y.J."/>
            <person name="Jeffries C.D."/>
            <person name="Brettin T."/>
            <person name="Detter J.C."/>
            <person name="Han C."/>
            <person name="Rohde M."/>
            <person name="Lang E."/>
            <person name="Spring S."/>
            <person name="Goker M."/>
            <person name="Bristow J."/>
            <person name="Eisen J.A."/>
            <person name="Markowitz V."/>
            <person name="Hugenholtz P."/>
            <person name="Kyrpides N.C."/>
            <person name="Klenk H.P."/>
        </authorList>
    </citation>
    <scope>NUCLEOTIDE SEQUENCE [LARGE SCALE GENOMIC DNA]</scope>
    <source>
        <strain evidence="2">ATCC 51133 / DSM 6946 / 5175</strain>
    </source>
</reference>
<organism evidence="1 2">
    <name type="scientific">Sulfurospirillum deleyianum (strain ATCC 51133 / DSM 6946 / 5175)</name>
    <dbReference type="NCBI Taxonomy" id="525898"/>
    <lineage>
        <taxon>Bacteria</taxon>
        <taxon>Pseudomonadati</taxon>
        <taxon>Campylobacterota</taxon>
        <taxon>Epsilonproteobacteria</taxon>
        <taxon>Campylobacterales</taxon>
        <taxon>Sulfurospirillaceae</taxon>
        <taxon>Sulfurospirillum</taxon>
    </lineage>
</organism>
<dbReference type="EMBL" id="CP001816">
    <property type="protein sequence ID" value="ACZ13189.1"/>
    <property type="molecule type" value="Genomic_DNA"/>
</dbReference>
<dbReference type="AlphaFoldDB" id="D1B519"/>
<protein>
    <submittedName>
        <fullName evidence="1">Uncharacterized protein</fullName>
    </submittedName>
</protein>
<evidence type="ECO:0000313" key="1">
    <source>
        <dbReference type="EMBL" id="ACZ13189.1"/>
    </source>
</evidence>
<dbReference type="STRING" id="525898.Sdel_2177"/>